<accession>A0A382KA97</accession>
<dbReference type="SUPFAM" id="SSF52440">
    <property type="entry name" value="PreATP-grasp domain"/>
    <property type="match status" value="1"/>
</dbReference>
<dbReference type="InterPro" id="IPR016185">
    <property type="entry name" value="PreATP-grasp_dom_sf"/>
</dbReference>
<evidence type="ECO:0000313" key="2">
    <source>
        <dbReference type="EMBL" id="SVC20332.1"/>
    </source>
</evidence>
<feature type="non-terminal residue" evidence="2">
    <location>
        <position position="58"/>
    </location>
</feature>
<dbReference type="EMBL" id="UINC01078855">
    <property type="protein sequence ID" value="SVC20332.1"/>
    <property type="molecule type" value="Genomic_DNA"/>
</dbReference>
<dbReference type="AlphaFoldDB" id="A0A382KA97"/>
<feature type="domain" description="Phosphoribosylglycinamide synthetase N-terminal" evidence="1">
    <location>
        <begin position="1"/>
        <end position="56"/>
    </location>
</feature>
<protein>
    <recommendedName>
        <fullName evidence="1">Phosphoribosylglycinamide synthetase N-terminal domain-containing protein</fullName>
    </recommendedName>
</protein>
<dbReference type="PANTHER" id="PTHR43472:SF1">
    <property type="entry name" value="PHOSPHORIBOSYLAMINE--GLYCINE LIGASE, CHLOROPLASTIC"/>
    <property type="match status" value="1"/>
</dbReference>
<sequence>MQVLVIGSGGREHALAWKSAQDESVSKVFVCPGNAGTALENKLSNISININDFNAIEN</sequence>
<evidence type="ECO:0000259" key="1">
    <source>
        <dbReference type="Pfam" id="PF02844"/>
    </source>
</evidence>
<dbReference type="Gene3D" id="3.40.50.20">
    <property type="match status" value="1"/>
</dbReference>
<name>A0A382KA97_9ZZZZ</name>
<dbReference type="Pfam" id="PF02844">
    <property type="entry name" value="GARS_N"/>
    <property type="match status" value="1"/>
</dbReference>
<reference evidence="2" key="1">
    <citation type="submission" date="2018-05" db="EMBL/GenBank/DDBJ databases">
        <authorList>
            <person name="Lanie J.A."/>
            <person name="Ng W.-L."/>
            <person name="Kazmierczak K.M."/>
            <person name="Andrzejewski T.M."/>
            <person name="Davidsen T.M."/>
            <person name="Wayne K.J."/>
            <person name="Tettelin H."/>
            <person name="Glass J.I."/>
            <person name="Rusch D."/>
            <person name="Podicherti R."/>
            <person name="Tsui H.-C.T."/>
            <person name="Winkler M.E."/>
        </authorList>
    </citation>
    <scope>NUCLEOTIDE SEQUENCE</scope>
</reference>
<organism evidence="2">
    <name type="scientific">marine metagenome</name>
    <dbReference type="NCBI Taxonomy" id="408172"/>
    <lineage>
        <taxon>unclassified sequences</taxon>
        <taxon>metagenomes</taxon>
        <taxon>ecological metagenomes</taxon>
    </lineage>
</organism>
<dbReference type="InterPro" id="IPR020562">
    <property type="entry name" value="PRibGlycinamide_synth_N"/>
</dbReference>
<gene>
    <name evidence="2" type="ORF">METZ01_LOCUS273186</name>
</gene>
<dbReference type="InterPro" id="IPR000115">
    <property type="entry name" value="PRibGlycinamide_synth"/>
</dbReference>
<dbReference type="GO" id="GO:0004637">
    <property type="term" value="F:phosphoribosylamine-glycine ligase activity"/>
    <property type="evidence" value="ECO:0007669"/>
    <property type="project" value="InterPro"/>
</dbReference>
<dbReference type="GO" id="GO:0009113">
    <property type="term" value="P:purine nucleobase biosynthetic process"/>
    <property type="evidence" value="ECO:0007669"/>
    <property type="project" value="InterPro"/>
</dbReference>
<proteinExistence type="predicted"/>
<dbReference type="PANTHER" id="PTHR43472">
    <property type="entry name" value="PHOSPHORIBOSYLAMINE--GLYCINE LIGASE"/>
    <property type="match status" value="1"/>
</dbReference>